<reference evidence="5 6" key="1">
    <citation type="submission" date="2018-11" db="EMBL/GenBank/DDBJ databases">
        <authorList>
            <person name="Zhou Z."/>
            <person name="Wang G."/>
        </authorList>
    </citation>
    <scope>NUCLEOTIDE SEQUENCE [LARGE SCALE GENOMIC DNA]</scope>
    <source>
        <strain evidence="5 6">KCTC52004</strain>
    </source>
</reference>
<dbReference type="InterPro" id="IPR007760">
    <property type="entry name" value="Mn_catalase"/>
</dbReference>
<dbReference type="OrthoDB" id="9800585at2"/>
<dbReference type="Proteomes" id="UP000271925">
    <property type="component" value="Unassembled WGS sequence"/>
</dbReference>
<evidence type="ECO:0000256" key="4">
    <source>
        <dbReference type="SAM" id="MobiDB-lite"/>
    </source>
</evidence>
<dbReference type="Pfam" id="PF05067">
    <property type="entry name" value="Mn_catalase"/>
    <property type="match status" value="1"/>
</dbReference>
<organism evidence="5 6">
    <name type="scientific">Larkinella rosea</name>
    <dbReference type="NCBI Taxonomy" id="2025312"/>
    <lineage>
        <taxon>Bacteria</taxon>
        <taxon>Pseudomonadati</taxon>
        <taxon>Bacteroidota</taxon>
        <taxon>Cytophagia</taxon>
        <taxon>Cytophagales</taxon>
        <taxon>Spirosomataceae</taxon>
        <taxon>Larkinella</taxon>
    </lineage>
</organism>
<evidence type="ECO:0000256" key="3">
    <source>
        <dbReference type="PIRSR" id="PIRSR607760-2"/>
    </source>
</evidence>
<keyword evidence="2" id="KW-0479">Metal-binding</keyword>
<gene>
    <name evidence="5" type="ORF">EHT25_31280</name>
</gene>
<feature type="binding site" evidence="2">
    <location>
        <position position="151"/>
    </location>
    <ligand>
        <name>Mn(2+)</name>
        <dbReference type="ChEBI" id="CHEBI:29035"/>
        <label>1</label>
    </ligand>
</feature>
<comment type="similarity">
    <text evidence="1">Belongs to the manganese catalase family.</text>
</comment>
<dbReference type="InterPro" id="IPR012347">
    <property type="entry name" value="Ferritin-like"/>
</dbReference>
<evidence type="ECO:0000313" key="5">
    <source>
        <dbReference type="EMBL" id="RRA97539.1"/>
    </source>
</evidence>
<name>A0A3P1B9A7_9BACT</name>
<feature type="binding site" evidence="2">
    <location>
        <position position="184"/>
    </location>
    <ligand>
        <name>Mn(2+)</name>
        <dbReference type="ChEBI" id="CHEBI:29035"/>
        <label>1</label>
    </ligand>
</feature>
<dbReference type="InterPro" id="IPR009078">
    <property type="entry name" value="Ferritin-like_SF"/>
</dbReference>
<dbReference type="GO" id="GO:0046872">
    <property type="term" value="F:metal ion binding"/>
    <property type="evidence" value="ECO:0007669"/>
    <property type="project" value="UniProtKB-KW"/>
</dbReference>
<comment type="cofactor">
    <cofactor evidence="2">
        <name>Mn(2+)</name>
        <dbReference type="ChEBI" id="CHEBI:29035"/>
    </cofactor>
    <text evidence="2">Binds 2 manganese ions per subunit.</text>
</comment>
<keyword evidence="6" id="KW-1185">Reference proteome</keyword>
<dbReference type="AlphaFoldDB" id="A0A3P1B9A7"/>
<comment type="cofactor">
    <cofactor evidence="3">
        <name>Ca(2+)</name>
        <dbReference type="ChEBI" id="CHEBI:29108"/>
    </cofactor>
    <text evidence="3">Binds 1 Ca(2+) ion per subunit.</text>
</comment>
<proteinExistence type="inferred from homology"/>
<dbReference type="SUPFAM" id="SSF47240">
    <property type="entry name" value="Ferritin-like"/>
    <property type="match status" value="1"/>
</dbReference>
<feature type="binding site" evidence="2">
    <location>
        <position position="73"/>
    </location>
    <ligand>
        <name>Mn(2+)</name>
        <dbReference type="ChEBI" id="CHEBI:29035"/>
        <label>1</label>
    </ligand>
</feature>
<feature type="binding site" evidence="2">
    <location>
        <position position="70"/>
    </location>
    <ligand>
        <name>Mn(2+)</name>
        <dbReference type="ChEBI" id="CHEBI:29035"/>
        <label>1</label>
    </ligand>
</feature>
<sequence length="300" mass="33187">MILKMDRLPIELPTPKNPSPNSAAAVQELLGGKFGEMSTLMNYTFQSFNFRGRKKLRPFYDLICSIAGEEYGHIEVVSYTTNLLLTGASKRGFDPTTRPLANGVDARNTHHFIASGQSSLAMDSMGHYWTGDNVFSSGNLKLDLLHNFFLECGARANKMRVYEMVDDPTARTMVGYLLVRGGLHVVAYAKALEKLTGVAVTKLLPIPDLSNDAFPEARKFMENKLHLKLYTFSQDDYQQAGLIWNGPHPDDGQEVEVVFGSPEGFPAPDLDEEPQLNAPGADDIDPQMFADIAKKLGIKL</sequence>
<feature type="binding site" evidence="3">
    <location>
        <position position="61"/>
    </location>
    <ligand>
        <name>Ca(2+)</name>
        <dbReference type="ChEBI" id="CHEBI:29108"/>
    </ligand>
</feature>
<evidence type="ECO:0000256" key="1">
    <source>
        <dbReference type="ARBA" id="ARBA00007644"/>
    </source>
</evidence>
<dbReference type="EMBL" id="RQJO01000017">
    <property type="protein sequence ID" value="RRA97539.1"/>
    <property type="molecule type" value="Genomic_DNA"/>
</dbReference>
<feature type="region of interest" description="Disordered" evidence="4">
    <location>
        <begin position="1"/>
        <end position="22"/>
    </location>
</feature>
<accession>A0A3P1B9A7</accession>
<evidence type="ECO:0000313" key="6">
    <source>
        <dbReference type="Proteomes" id="UP000271925"/>
    </source>
</evidence>
<protein>
    <submittedName>
        <fullName evidence="5">Manganese catalase family protein</fullName>
    </submittedName>
</protein>
<evidence type="ECO:0000256" key="2">
    <source>
        <dbReference type="PIRSR" id="PIRSR607760-1"/>
    </source>
</evidence>
<keyword evidence="2" id="KW-0464">Manganese</keyword>
<dbReference type="RefSeq" id="WP_124879402.1">
    <property type="nucleotide sequence ID" value="NZ_RQJO01000017.1"/>
</dbReference>
<dbReference type="Gene3D" id="1.20.1260.10">
    <property type="match status" value="1"/>
</dbReference>
<feature type="binding site" evidence="2">
    <location>
        <position position="36"/>
    </location>
    <ligand>
        <name>Mn(2+)</name>
        <dbReference type="ChEBI" id="CHEBI:29035"/>
        <label>1</label>
    </ligand>
</feature>
<keyword evidence="3" id="KW-0106">Calcium</keyword>
<feature type="binding site" evidence="3">
    <location>
        <position position="233"/>
    </location>
    <ligand>
        <name>Ca(2+)</name>
        <dbReference type="ChEBI" id="CHEBI:29108"/>
    </ligand>
</feature>
<comment type="caution">
    <text evidence="5">The sequence shown here is derived from an EMBL/GenBank/DDBJ whole genome shotgun (WGS) entry which is preliminary data.</text>
</comment>